<sequence>MTMSIFNSISRALFTVGLLAISQFSLADSTVTKERTTTKLAEGIYEIRHPDAPDTFPQGNTTVIIGKRAVLVVDSCLLPSSTRQDIAQIRQWTSLPVTYLVNTHWHFDHTLGNATYAEAFPAIQIIASRPTQKIIGDYNPGVLTRYPSRAQRFQQVLDTGKDLNGETIGETVRKEYEKALAGLGPVAEEFKTAHQLAPNVSFEHELDIDLGDRPVRILFLGRANTAGDTVVYLPNDKLVATGDVLDHPVPYMFGGFPVDFVNTLRELAAIDANIFVPGHGDVQHDKTYITQVIDLMQSVNTEVEKEINDGKTLEEAQTQVPKALESKGWKEKFAGKNDDDQSFFDESFAGLVKSSYNQIKAR</sequence>
<dbReference type="PANTHER" id="PTHR42951">
    <property type="entry name" value="METALLO-BETA-LACTAMASE DOMAIN-CONTAINING"/>
    <property type="match status" value="1"/>
</dbReference>
<keyword evidence="1" id="KW-0732">Signal</keyword>
<evidence type="ECO:0000256" key="1">
    <source>
        <dbReference type="SAM" id="SignalP"/>
    </source>
</evidence>
<dbReference type="eggNOG" id="COG0491">
    <property type="taxonomic scope" value="Bacteria"/>
</dbReference>
<feature type="domain" description="Metallo-beta-lactamase" evidence="2">
    <location>
        <begin position="58"/>
        <end position="279"/>
    </location>
</feature>
<dbReference type="Proteomes" id="UP000002432">
    <property type="component" value="Chromosome"/>
</dbReference>
<dbReference type="PANTHER" id="PTHR42951:SF20">
    <property type="entry name" value="BETA LACTAMASE"/>
    <property type="match status" value="1"/>
</dbReference>
<dbReference type="EMBL" id="CP000360">
    <property type="protein sequence ID" value="ABF39074.1"/>
    <property type="molecule type" value="Genomic_DNA"/>
</dbReference>
<dbReference type="Gene3D" id="3.60.15.10">
    <property type="entry name" value="Ribonuclease Z/Hydroxyacylglutathione hydrolase-like"/>
    <property type="match status" value="1"/>
</dbReference>
<dbReference type="CDD" id="cd16282">
    <property type="entry name" value="metallo-hydrolase-like_MBL-fold"/>
    <property type="match status" value="1"/>
</dbReference>
<dbReference type="InterPro" id="IPR036866">
    <property type="entry name" value="RibonucZ/Hydroxyglut_hydro"/>
</dbReference>
<feature type="chain" id="PRO_5004191347" evidence="1">
    <location>
        <begin position="28"/>
        <end position="362"/>
    </location>
</feature>
<protein>
    <submittedName>
        <fullName evidence="3">Beta-lactamase-like protein</fullName>
    </submittedName>
</protein>
<dbReference type="HOGENOM" id="CLU_831130_0_0_0"/>
<name>Q1IVM6_KORVE</name>
<evidence type="ECO:0000313" key="4">
    <source>
        <dbReference type="Proteomes" id="UP000002432"/>
    </source>
</evidence>
<dbReference type="Pfam" id="PF00753">
    <property type="entry name" value="Lactamase_B"/>
    <property type="match status" value="1"/>
</dbReference>
<dbReference type="KEGG" id="aba:Acid345_0069"/>
<dbReference type="SMART" id="SM00849">
    <property type="entry name" value="Lactamase_B"/>
    <property type="match status" value="1"/>
</dbReference>
<proteinExistence type="predicted"/>
<dbReference type="EnsemblBacteria" id="ABF39074">
    <property type="protein sequence ID" value="ABF39074"/>
    <property type="gene ID" value="Acid345_0069"/>
</dbReference>
<evidence type="ECO:0000259" key="2">
    <source>
        <dbReference type="SMART" id="SM00849"/>
    </source>
</evidence>
<dbReference type="SUPFAM" id="SSF56281">
    <property type="entry name" value="Metallo-hydrolase/oxidoreductase"/>
    <property type="match status" value="1"/>
</dbReference>
<gene>
    <name evidence="3" type="ordered locus">Acid345_0069</name>
</gene>
<dbReference type="STRING" id="204669.Acid345_0069"/>
<organism evidence="3 4">
    <name type="scientific">Koribacter versatilis (strain Ellin345)</name>
    <dbReference type="NCBI Taxonomy" id="204669"/>
    <lineage>
        <taxon>Bacteria</taxon>
        <taxon>Pseudomonadati</taxon>
        <taxon>Acidobacteriota</taxon>
        <taxon>Terriglobia</taxon>
        <taxon>Terriglobales</taxon>
        <taxon>Candidatus Korobacteraceae</taxon>
        <taxon>Candidatus Korobacter</taxon>
    </lineage>
</organism>
<evidence type="ECO:0000313" key="3">
    <source>
        <dbReference type="EMBL" id="ABF39074.1"/>
    </source>
</evidence>
<accession>Q1IVM6</accession>
<dbReference type="InterPro" id="IPR050855">
    <property type="entry name" value="NDM-1-like"/>
</dbReference>
<reference evidence="3 4" key="1">
    <citation type="journal article" date="2009" name="Appl. Environ. Microbiol.">
        <title>Three genomes from the phylum Acidobacteria provide insight into the lifestyles of these microorganisms in soils.</title>
        <authorList>
            <person name="Ward N.L."/>
            <person name="Challacombe J.F."/>
            <person name="Janssen P.H."/>
            <person name="Henrissat B."/>
            <person name="Coutinho P.M."/>
            <person name="Wu M."/>
            <person name="Xie G."/>
            <person name="Haft D.H."/>
            <person name="Sait M."/>
            <person name="Badger J."/>
            <person name="Barabote R.D."/>
            <person name="Bradley B."/>
            <person name="Brettin T.S."/>
            <person name="Brinkac L.M."/>
            <person name="Bruce D."/>
            <person name="Creasy T."/>
            <person name="Daugherty S.C."/>
            <person name="Davidsen T.M."/>
            <person name="DeBoy R.T."/>
            <person name="Detter J.C."/>
            <person name="Dodson R.J."/>
            <person name="Durkin A.S."/>
            <person name="Ganapathy A."/>
            <person name="Gwinn-Giglio M."/>
            <person name="Han C.S."/>
            <person name="Khouri H."/>
            <person name="Kiss H."/>
            <person name="Kothari S.P."/>
            <person name="Madupu R."/>
            <person name="Nelson K.E."/>
            <person name="Nelson W.C."/>
            <person name="Paulsen I."/>
            <person name="Penn K."/>
            <person name="Ren Q."/>
            <person name="Rosovitz M.J."/>
            <person name="Selengut J.D."/>
            <person name="Shrivastava S."/>
            <person name="Sullivan S.A."/>
            <person name="Tapia R."/>
            <person name="Thompson L.S."/>
            <person name="Watkins K.L."/>
            <person name="Yang Q."/>
            <person name="Yu C."/>
            <person name="Zafar N."/>
            <person name="Zhou L."/>
            <person name="Kuske C.R."/>
        </authorList>
    </citation>
    <scope>NUCLEOTIDE SEQUENCE [LARGE SCALE GENOMIC DNA]</scope>
    <source>
        <strain evidence="3 4">Ellin345</strain>
    </source>
</reference>
<dbReference type="RefSeq" id="WP_011520876.1">
    <property type="nucleotide sequence ID" value="NC_008009.1"/>
</dbReference>
<feature type="signal peptide" evidence="1">
    <location>
        <begin position="1"/>
        <end position="27"/>
    </location>
</feature>
<dbReference type="InterPro" id="IPR001279">
    <property type="entry name" value="Metallo-B-lactamas"/>
</dbReference>
<keyword evidence="4" id="KW-1185">Reference proteome</keyword>
<dbReference type="AlphaFoldDB" id="Q1IVM6"/>